<reference evidence="1" key="1">
    <citation type="submission" date="2014-09" db="EMBL/GenBank/DDBJ databases">
        <authorList>
            <person name="Magalhaes I.L.F."/>
            <person name="Oliveira U."/>
            <person name="Santos F.R."/>
            <person name="Vidigal T.H.D.A."/>
            <person name="Brescovit A.D."/>
            <person name="Santos A.J."/>
        </authorList>
    </citation>
    <scope>NUCLEOTIDE SEQUENCE</scope>
    <source>
        <tissue evidence="1">Shoot tissue taken approximately 20 cm above the soil surface</tissue>
    </source>
</reference>
<dbReference type="AlphaFoldDB" id="A0A0A9ANL9"/>
<evidence type="ECO:0000313" key="1">
    <source>
        <dbReference type="EMBL" id="JAD52726.1"/>
    </source>
</evidence>
<reference evidence="1" key="2">
    <citation type="journal article" date="2015" name="Data Brief">
        <title>Shoot transcriptome of the giant reed, Arundo donax.</title>
        <authorList>
            <person name="Barrero R.A."/>
            <person name="Guerrero F.D."/>
            <person name="Moolhuijzen P."/>
            <person name="Goolsby J.A."/>
            <person name="Tidwell J."/>
            <person name="Bellgard S.E."/>
            <person name="Bellgard M.I."/>
        </authorList>
    </citation>
    <scope>NUCLEOTIDE SEQUENCE</scope>
    <source>
        <tissue evidence="1">Shoot tissue taken approximately 20 cm above the soil surface</tissue>
    </source>
</reference>
<organism evidence="1">
    <name type="scientific">Arundo donax</name>
    <name type="common">Giant reed</name>
    <name type="synonym">Donax arundinaceus</name>
    <dbReference type="NCBI Taxonomy" id="35708"/>
    <lineage>
        <taxon>Eukaryota</taxon>
        <taxon>Viridiplantae</taxon>
        <taxon>Streptophyta</taxon>
        <taxon>Embryophyta</taxon>
        <taxon>Tracheophyta</taxon>
        <taxon>Spermatophyta</taxon>
        <taxon>Magnoliopsida</taxon>
        <taxon>Liliopsida</taxon>
        <taxon>Poales</taxon>
        <taxon>Poaceae</taxon>
        <taxon>PACMAD clade</taxon>
        <taxon>Arundinoideae</taxon>
        <taxon>Arundineae</taxon>
        <taxon>Arundo</taxon>
    </lineage>
</organism>
<protein>
    <submittedName>
        <fullName evidence="1">Uncharacterized protein</fullName>
    </submittedName>
</protein>
<proteinExistence type="predicted"/>
<dbReference type="EMBL" id="GBRH01245169">
    <property type="protein sequence ID" value="JAD52726.1"/>
    <property type="molecule type" value="Transcribed_RNA"/>
</dbReference>
<name>A0A0A9ANL9_ARUDO</name>
<accession>A0A0A9ANL9</accession>
<sequence>MHGNIAYVLNFNLLDELLNFEVDLQVLEGRLFLTYVS</sequence>